<organism evidence="1">
    <name type="scientific">Zea mays</name>
    <name type="common">Maize</name>
    <dbReference type="NCBI Taxonomy" id="4577"/>
    <lineage>
        <taxon>Eukaryota</taxon>
        <taxon>Viridiplantae</taxon>
        <taxon>Streptophyta</taxon>
        <taxon>Embryophyta</taxon>
        <taxon>Tracheophyta</taxon>
        <taxon>Spermatophyta</taxon>
        <taxon>Magnoliopsida</taxon>
        <taxon>Liliopsida</taxon>
        <taxon>Poales</taxon>
        <taxon>Poaceae</taxon>
        <taxon>PACMAD clade</taxon>
        <taxon>Panicoideae</taxon>
        <taxon>Andropogonodae</taxon>
        <taxon>Andropogoneae</taxon>
        <taxon>Tripsacinae</taxon>
        <taxon>Zea</taxon>
    </lineage>
</organism>
<reference evidence="1" key="1">
    <citation type="journal article" date="2009" name="PLoS Genet.">
        <title>Sequencing, mapping, and analysis of 27,455 maize full-length cDNAs.</title>
        <authorList>
            <person name="Soderlund C."/>
            <person name="Descour A."/>
            <person name="Kudrna D."/>
            <person name="Bomhoff M."/>
            <person name="Boyd L."/>
            <person name="Currie J."/>
            <person name="Angelova A."/>
            <person name="Collura K."/>
            <person name="Wissotski M."/>
            <person name="Ashley E."/>
            <person name="Morrow D."/>
            <person name="Fernandes J."/>
            <person name="Walbot V."/>
            <person name="Yu Y."/>
        </authorList>
    </citation>
    <scope>NUCLEOTIDE SEQUENCE</scope>
    <source>
        <strain evidence="1">B73</strain>
    </source>
</reference>
<evidence type="ECO:0000313" key="1">
    <source>
        <dbReference type="EMBL" id="ACN31290.1"/>
    </source>
</evidence>
<accession>C0PAU5</accession>
<dbReference type="AlphaFoldDB" id="C0PAU5"/>
<proteinExistence type="evidence at transcript level"/>
<dbReference type="EMBL" id="BT065414">
    <property type="protein sequence ID" value="ACN31290.1"/>
    <property type="molecule type" value="mRNA"/>
</dbReference>
<protein>
    <submittedName>
        <fullName evidence="1">Uncharacterized protein</fullName>
    </submittedName>
</protein>
<sequence length="151" mass="16224">MCLKLANTIAAYTYHINSLLETSGCLCKELISYCIVWSEESMRGLSISQAPECIGLVGINLKCLLQFGFRIFKKLEAVGAGSDLRQLQQRAAPPRQVVGVVGVLLVRDLGVLAGHLEEEQPLSVAHPSHLHGGRGGVPRSGGRIRFGGLGF</sequence>
<name>C0PAU5_MAIZE</name>
<reference evidence="1" key="2">
    <citation type="submission" date="2012-06" db="EMBL/GenBank/DDBJ databases">
        <authorList>
            <person name="Yu Y."/>
            <person name="Currie J."/>
            <person name="Lomeli R."/>
            <person name="Angelova A."/>
            <person name="Collura K."/>
            <person name="Wissotski M."/>
            <person name="Campos D."/>
            <person name="Kudrna D."/>
            <person name="Golser W."/>
            <person name="Ashely E."/>
            <person name="Descour A."/>
            <person name="Fernandes J."/>
            <person name="Soderlund C."/>
            <person name="Walbot V."/>
        </authorList>
    </citation>
    <scope>NUCLEOTIDE SEQUENCE</scope>
    <source>
        <strain evidence="1">B73</strain>
    </source>
</reference>